<gene>
    <name evidence="2" type="ORF">Ade02nite_04920</name>
</gene>
<accession>A0ABQ3XVT1</accession>
<keyword evidence="1" id="KW-0812">Transmembrane</keyword>
<keyword evidence="1" id="KW-1133">Transmembrane helix</keyword>
<feature type="transmembrane region" description="Helical" evidence="1">
    <location>
        <begin position="27"/>
        <end position="54"/>
    </location>
</feature>
<evidence type="ECO:0008006" key="4">
    <source>
        <dbReference type="Google" id="ProtNLM"/>
    </source>
</evidence>
<evidence type="ECO:0000313" key="2">
    <source>
        <dbReference type="EMBL" id="GID71851.1"/>
    </source>
</evidence>
<reference evidence="2 3" key="1">
    <citation type="submission" date="2021-01" db="EMBL/GenBank/DDBJ databases">
        <title>Whole genome shotgun sequence of Actinoplanes deccanensis NBRC 13994.</title>
        <authorList>
            <person name="Komaki H."/>
            <person name="Tamura T."/>
        </authorList>
    </citation>
    <scope>NUCLEOTIDE SEQUENCE [LARGE SCALE GENOMIC DNA]</scope>
    <source>
        <strain evidence="2 3">NBRC 13994</strain>
    </source>
</reference>
<dbReference type="EMBL" id="BOMI01000006">
    <property type="protein sequence ID" value="GID71851.1"/>
    <property type="molecule type" value="Genomic_DNA"/>
</dbReference>
<keyword evidence="3" id="KW-1185">Reference proteome</keyword>
<proteinExistence type="predicted"/>
<evidence type="ECO:0000256" key="1">
    <source>
        <dbReference type="SAM" id="Phobius"/>
    </source>
</evidence>
<comment type="caution">
    <text evidence="2">The sequence shown here is derived from an EMBL/GenBank/DDBJ whole genome shotgun (WGS) entry which is preliminary data.</text>
</comment>
<organism evidence="2 3">
    <name type="scientific">Paractinoplanes deccanensis</name>
    <dbReference type="NCBI Taxonomy" id="113561"/>
    <lineage>
        <taxon>Bacteria</taxon>
        <taxon>Bacillati</taxon>
        <taxon>Actinomycetota</taxon>
        <taxon>Actinomycetes</taxon>
        <taxon>Micromonosporales</taxon>
        <taxon>Micromonosporaceae</taxon>
        <taxon>Paractinoplanes</taxon>
    </lineage>
</organism>
<keyword evidence="1" id="KW-0472">Membrane</keyword>
<feature type="transmembrane region" description="Helical" evidence="1">
    <location>
        <begin position="92"/>
        <end position="112"/>
    </location>
</feature>
<feature type="transmembrane region" description="Helical" evidence="1">
    <location>
        <begin position="60"/>
        <end position="80"/>
    </location>
</feature>
<protein>
    <recommendedName>
        <fullName evidence="4">Integral membrane protein</fullName>
    </recommendedName>
</protein>
<dbReference type="Proteomes" id="UP000609879">
    <property type="component" value="Unassembled WGS sequence"/>
</dbReference>
<sequence length="138" mass="14156">MPECGGGAGGGYGGRVENVRPSRLPGALLIAGTCLVGICGLPAAVVFVLLGLLGGLRFNYPLLMGTTALLAYPAAVWLWLRARRPGSTGRAWLLAALGLLLVAGTSALPVWILGSATADEWRETQPGGRGYVAPTGTR</sequence>
<evidence type="ECO:0000313" key="3">
    <source>
        <dbReference type="Proteomes" id="UP000609879"/>
    </source>
</evidence>
<name>A0ABQ3XVT1_9ACTN</name>